<proteinExistence type="predicted"/>
<dbReference type="EMBL" id="VIWY01000002">
    <property type="protein sequence ID" value="TWG24571.1"/>
    <property type="molecule type" value="Genomic_DNA"/>
</dbReference>
<organism evidence="3 4">
    <name type="scientific">Actinoplanes teichomyceticus</name>
    <dbReference type="NCBI Taxonomy" id="1867"/>
    <lineage>
        <taxon>Bacteria</taxon>
        <taxon>Bacillati</taxon>
        <taxon>Actinomycetota</taxon>
        <taxon>Actinomycetes</taxon>
        <taxon>Micromonosporales</taxon>
        <taxon>Micromonosporaceae</taxon>
        <taxon>Actinoplanes</taxon>
    </lineage>
</organism>
<comment type="caution">
    <text evidence="3">The sequence shown here is derived from an EMBL/GenBank/DDBJ whole genome shotgun (WGS) entry which is preliminary data.</text>
</comment>
<dbReference type="Proteomes" id="UP000320239">
    <property type="component" value="Unassembled WGS sequence"/>
</dbReference>
<accession>A0A561WL21</accession>
<name>A0A561WL21_ACTTI</name>
<reference evidence="3 4" key="1">
    <citation type="submission" date="2019-06" db="EMBL/GenBank/DDBJ databases">
        <title>Sequencing the genomes of 1000 actinobacteria strains.</title>
        <authorList>
            <person name="Klenk H.-P."/>
        </authorList>
    </citation>
    <scope>NUCLEOTIDE SEQUENCE [LARGE SCALE GENOMIC DNA]</scope>
    <source>
        <strain evidence="3 4">DSM 43866</strain>
    </source>
</reference>
<feature type="modified residue" description="Phosphohistidine" evidence="1">
    <location>
        <position position="68"/>
    </location>
</feature>
<keyword evidence="4" id="KW-1185">Reference proteome</keyword>
<feature type="domain" description="HPt" evidence="2">
    <location>
        <begin position="27"/>
        <end position="132"/>
    </location>
</feature>
<protein>
    <submittedName>
        <fullName evidence="3">Hpt domain-containing protein</fullName>
    </submittedName>
</protein>
<dbReference type="RefSeq" id="WP_122977660.1">
    <property type="nucleotide sequence ID" value="NZ_BOMX01000112.1"/>
</dbReference>
<dbReference type="AlphaFoldDB" id="A0A561WL21"/>
<dbReference type="InterPro" id="IPR008207">
    <property type="entry name" value="Sig_transdc_His_kin_Hpt_dom"/>
</dbReference>
<gene>
    <name evidence="3" type="ORF">FHX34_1021131</name>
</gene>
<evidence type="ECO:0000313" key="3">
    <source>
        <dbReference type="EMBL" id="TWG24571.1"/>
    </source>
</evidence>
<evidence type="ECO:0000259" key="2">
    <source>
        <dbReference type="PROSITE" id="PS50894"/>
    </source>
</evidence>
<evidence type="ECO:0000313" key="4">
    <source>
        <dbReference type="Proteomes" id="UP000320239"/>
    </source>
</evidence>
<sequence>MPEDDERLAAVRARIEAILDPDPAPAELALALRLLRSFAARTPGAVQQVTALLEDPAADPEALLERAHSLRGSAANIGAAGLAGLCAGVEDQARAGTVADPAGTAGRIRAEAAGAVRAVSAVAEEYAQRCPA</sequence>
<dbReference type="PROSITE" id="PS50894">
    <property type="entry name" value="HPT"/>
    <property type="match status" value="1"/>
</dbReference>
<keyword evidence="1" id="KW-0597">Phosphoprotein</keyword>
<dbReference type="Pfam" id="PF01627">
    <property type="entry name" value="Hpt"/>
    <property type="match status" value="1"/>
</dbReference>
<dbReference type="SUPFAM" id="SSF47226">
    <property type="entry name" value="Histidine-containing phosphotransfer domain, HPT domain"/>
    <property type="match status" value="1"/>
</dbReference>
<dbReference type="GO" id="GO:0000160">
    <property type="term" value="P:phosphorelay signal transduction system"/>
    <property type="evidence" value="ECO:0007669"/>
    <property type="project" value="InterPro"/>
</dbReference>
<dbReference type="InterPro" id="IPR036641">
    <property type="entry name" value="HPT_dom_sf"/>
</dbReference>
<dbReference type="Gene3D" id="1.20.120.160">
    <property type="entry name" value="HPT domain"/>
    <property type="match status" value="1"/>
</dbReference>
<evidence type="ECO:0000256" key="1">
    <source>
        <dbReference type="PROSITE-ProRule" id="PRU00110"/>
    </source>
</evidence>